<keyword evidence="1" id="KW-1133">Transmembrane helix</keyword>
<dbReference type="EMBL" id="MHLV01000023">
    <property type="protein sequence ID" value="OGZ17512.1"/>
    <property type="molecule type" value="Genomic_DNA"/>
</dbReference>
<feature type="transmembrane region" description="Helical" evidence="1">
    <location>
        <begin position="6"/>
        <end position="31"/>
    </location>
</feature>
<proteinExistence type="predicted"/>
<evidence type="ECO:0000313" key="3">
    <source>
        <dbReference type="Proteomes" id="UP000176752"/>
    </source>
</evidence>
<evidence type="ECO:0000256" key="1">
    <source>
        <dbReference type="SAM" id="Phobius"/>
    </source>
</evidence>
<protein>
    <submittedName>
        <fullName evidence="2">Uncharacterized protein</fullName>
    </submittedName>
</protein>
<keyword evidence="1" id="KW-0812">Transmembrane</keyword>
<gene>
    <name evidence="2" type="ORF">A2Z78_00955</name>
</gene>
<dbReference type="Proteomes" id="UP000176752">
    <property type="component" value="Unassembled WGS sequence"/>
</dbReference>
<sequence length="112" mass="13578">MIEIIVSIILIVSFSGMLVIFLRKVPVLISLPQKNKSPKKDLFFKLKEKILRIRSFRSFSFESFLEKFLSKIRILTLKTDRKTSCWLQQLRENNRKKKERENDNYWQDLKNR</sequence>
<reference evidence="2 3" key="1">
    <citation type="journal article" date="2016" name="Nat. Commun.">
        <title>Thousands of microbial genomes shed light on interconnected biogeochemical processes in an aquifer system.</title>
        <authorList>
            <person name="Anantharaman K."/>
            <person name="Brown C.T."/>
            <person name="Hug L.A."/>
            <person name="Sharon I."/>
            <person name="Castelle C.J."/>
            <person name="Probst A.J."/>
            <person name="Thomas B.C."/>
            <person name="Singh A."/>
            <person name="Wilkins M.J."/>
            <person name="Karaoz U."/>
            <person name="Brodie E.L."/>
            <person name="Williams K.H."/>
            <person name="Hubbard S.S."/>
            <person name="Banfield J.F."/>
        </authorList>
    </citation>
    <scope>NUCLEOTIDE SEQUENCE [LARGE SCALE GENOMIC DNA]</scope>
</reference>
<dbReference type="STRING" id="1801660.A2Z78_00955"/>
<name>A0A1G2DVV0_9BACT</name>
<accession>A0A1G2DVV0</accession>
<comment type="caution">
    <text evidence="2">The sequence shown here is derived from an EMBL/GenBank/DDBJ whole genome shotgun (WGS) entry which is preliminary data.</text>
</comment>
<evidence type="ECO:0000313" key="2">
    <source>
        <dbReference type="EMBL" id="OGZ17512.1"/>
    </source>
</evidence>
<keyword evidence="1" id="KW-0472">Membrane</keyword>
<organism evidence="2 3">
    <name type="scientific">Candidatus Nealsonbacteria bacterium RBG_13_36_15</name>
    <dbReference type="NCBI Taxonomy" id="1801660"/>
    <lineage>
        <taxon>Bacteria</taxon>
        <taxon>Candidatus Nealsoniibacteriota</taxon>
    </lineage>
</organism>
<dbReference type="AlphaFoldDB" id="A0A1G2DVV0"/>